<dbReference type="Gene3D" id="2.40.30.60">
    <property type="entry name" value="RimM"/>
    <property type="match status" value="1"/>
</dbReference>
<evidence type="ECO:0000313" key="9">
    <source>
        <dbReference type="Proteomes" id="UP000007488"/>
    </source>
</evidence>
<organism evidence="8 9">
    <name type="scientific">Syntrophobotulus glycolicus (strain DSM 8271 / FlGlyR)</name>
    <dbReference type="NCBI Taxonomy" id="645991"/>
    <lineage>
        <taxon>Bacteria</taxon>
        <taxon>Bacillati</taxon>
        <taxon>Bacillota</taxon>
        <taxon>Clostridia</taxon>
        <taxon>Eubacteriales</taxon>
        <taxon>Desulfitobacteriaceae</taxon>
        <taxon>Syntrophobotulus</taxon>
    </lineage>
</organism>
<dbReference type="InterPro" id="IPR009000">
    <property type="entry name" value="Transl_B-barrel_sf"/>
</dbReference>
<dbReference type="GO" id="GO:0005737">
    <property type="term" value="C:cytoplasm"/>
    <property type="evidence" value="ECO:0007669"/>
    <property type="project" value="UniProtKB-SubCell"/>
</dbReference>
<feature type="domain" description="RimM N-terminal" evidence="6">
    <location>
        <begin position="9"/>
        <end position="90"/>
    </location>
</feature>
<comment type="domain">
    <text evidence="5">The PRC barrel domain binds ribosomal protein uS19.</text>
</comment>
<dbReference type="HAMAP" id="MF_00014">
    <property type="entry name" value="Ribosome_mat_RimM"/>
    <property type="match status" value="1"/>
</dbReference>
<dbReference type="PANTHER" id="PTHR33692:SF1">
    <property type="entry name" value="RIBOSOME MATURATION FACTOR RIMM"/>
    <property type="match status" value="1"/>
</dbReference>
<dbReference type="InterPro" id="IPR036976">
    <property type="entry name" value="RimM_N_sf"/>
</dbReference>
<keyword evidence="4 5" id="KW-0143">Chaperone</keyword>
<dbReference type="RefSeq" id="WP_013625456.1">
    <property type="nucleotide sequence ID" value="NC_015172.1"/>
</dbReference>
<dbReference type="InterPro" id="IPR002676">
    <property type="entry name" value="RimM_N"/>
</dbReference>
<keyword evidence="1 5" id="KW-0963">Cytoplasm</keyword>
<dbReference type="GO" id="GO:0006364">
    <property type="term" value="P:rRNA processing"/>
    <property type="evidence" value="ECO:0007669"/>
    <property type="project" value="UniProtKB-UniRule"/>
</dbReference>
<feature type="domain" description="Ribosome maturation factor RimM PRC barrel" evidence="7">
    <location>
        <begin position="102"/>
        <end position="167"/>
    </location>
</feature>
<name>F0SUE1_SYNGF</name>
<dbReference type="PANTHER" id="PTHR33692">
    <property type="entry name" value="RIBOSOME MATURATION FACTOR RIMM"/>
    <property type="match status" value="1"/>
</dbReference>
<comment type="subcellular location">
    <subcellularLocation>
        <location evidence="5">Cytoplasm</location>
    </subcellularLocation>
</comment>
<gene>
    <name evidence="5" type="primary">rimM</name>
    <name evidence="8" type="ordered locus">Sgly_2303</name>
</gene>
<evidence type="ECO:0000256" key="4">
    <source>
        <dbReference type="ARBA" id="ARBA00023186"/>
    </source>
</evidence>
<comment type="similarity">
    <text evidence="5">Belongs to the RimM family.</text>
</comment>
<keyword evidence="3 5" id="KW-0698">rRNA processing</keyword>
<dbReference type="InterPro" id="IPR011961">
    <property type="entry name" value="RimM"/>
</dbReference>
<dbReference type="STRING" id="645991.Sgly_2303"/>
<evidence type="ECO:0000256" key="1">
    <source>
        <dbReference type="ARBA" id="ARBA00022490"/>
    </source>
</evidence>
<dbReference type="HOGENOM" id="CLU_077636_1_0_9"/>
<evidence type="ECO:0000259" key="6">
    <source>
        <dbReference type="Pfam" id="PF01782"/>
    </source>
</evidence>
<dbReference type="InterPro" id="IPR011033">
    <property type="entry name" value="PRC_barrel-like_sf"/>
</dbReference>
<dbReference type="GO" id="GO:0005840">
    <property type="term" value="C:ribosome"/>
    <property type="evidence" value="ECO:0007669"/>
    <property type="project" value="InterPro"/>
</dbReference>
<evidence type="ECO:0000313" key="8">
    <source>
        <dbReference type="EMBL" id="ADY56591.1"/>
    </source>
</evidence>
<dbReference type="GO" id="GO:0043022">
    <property type="term" value="F:ribosome binding"/>
    <property type="evidence" value="ECO:0007669"/>
    <property type="project" value="InterPro"/>
</dbReference>
<dbReference type="KEGG" id="sgy:Sgly_2303"/>
<dbReference type="GO" id="GO:0042274">
    <property type="term" value="P:ribosomal small subunit biogenesis"/>
    <property type="evidence" value="ECO:0007669"/>
    <property type="project" value="UniProtKB-UniRule"/>
</dbReference>
<evidence type="ECO:0000256" key="5">
    <source>
        <dbReference type="HAMAP-Rule" id="MF_00014"/>
    </source>
</evidence>
<comment type="subunit">
    <text evidence="5">Binds ribosomal protein uS19.</text>
</comment>
<proteinExistence type="inferred from homology"/>
<dbReference type="SUPFAM" id="SSF50447">
    <property type="entry name" value="Translation proteins"/>
    <property type="match status" value="1"/>
</dbReference>
<accession>F0SUE1</accession>
<sequence length="169" mass="19063">MDIKETVLVGEILKPQGINGELKIYPITDDAGRFKNLQSVFLAKGEVVTQYKVLKSRIDPKGMVFLELEGLETREQSERLRGFEVRITRDKVPPLAEGWYYFELEGMRVYENNILLGTLTQVLETGSNDVYLIKGAKGEFYIPALKSVVQKVDVPAGRMDVILPEGLLD</sequence>
<dbReference type="Pfam" id="PF01782">
    <property type="entry name" value="RimM"/>
    <property type="match status" value="1"/>
</dbReference>
<comment type="function">
    <text evidence="5">An accessory protein needed during the final step in the assembly of 30S ribosomal subunit, possibly for assembly of the head region. Essential for efficient processing of 16S rRNA. May be needed both before and after RbfA during the maturation of 16S rRNA. It has affinity for free ribosomal 30S subunits but not for 70S ribosomes.</text>
</comment>
<dbReference type="EMBL" id="CP002547">
    <property type="protein sequence ID" value="ADY56591.1"/>
    <property type="molecule type" value="Genomic_DNA"/>
</dbReference>
<evidence type="ECO:0000256" key="3">
    <source>
        <dbReference type="ARBA" id="ARBA00022552"/>
    </source>
</evidence>
<dbReference type="InterPro" id="IPR056792">
    <property type="entry name" value="PRC_RimM"/>
</dbReference>
<dbReference type="eggNOG" id="COG0806">
    <property type="taxonomic scope" value="Bacteria"/>
</dbReference>
<dbReference type="Gene3D" id="2.30.30.240">
    <property type="entry name" value="PRC-barrel domain"/>
    <property type="match status" value="1"/>
</dbReference>
<dbReference type="NCBIfam" id="TIGR02273">
    <property type="entry name" value="16S_RimM"/>
    <property type="match status" value="1"/>
</dbReference>
<protein>
    <recommendedName>
        <fullName evidence="5">Ribosome maturation factor RimM</fullName>
    </recommendedName>
</protein>
<dbReference type="Pfam" id="PF24986">
    <property type="entry name" value="PRC_RimM"/>
    <property type="match status" value="1"/>
</dbReference>
<dbReference type="Proteomes" id="UP000007488">
    <property type="component" value="Chromosome"/>
</dbReference>
<reference evidence="9" key="2">
    <citation type="submission" date="2011-02" db="EMBL/GenBank/DDBJ databases">
        <title>The complete genome of Syntrophobotulus glycolicus DSM 8271.</title>
        <authorList>
            <person name="Lucas S."/>
            <person name="Copeland A."/>
            <person name="Lapidus A."/>
            <person name="Bruce D."/>
            <person name="Goodwin L."/>
            <person name="Pitluck S."/>
            <person name="Kyrpides N."/>
            <person name="Mavromatis K."/>
            <person name="Pagani I."/>
            <person name="Ivanova N."/>
            <person name="Mikhailova N."/>
            <person name="Chertkov O."/>
            <person name="Held B."/>
            <person name="Detter J.C."/>
            <person name="Tapia R."/>
            <person name="Han C."/>
            <person name="Land M."/>
            <person name="Hauser L."/>
            <person name="Markowitz V."/>
            <person name="Cheng J.-F."/>
            <person name="Hugenholtz P."/>
            <person name="Woyke T."/>
            <person name="Wu D."/>
            <person name="Spring S."/>
            <person name="Schroeder M."/>
            <person name="Brambilla E."/>
            <person name="Klenk H.-P."/>
            <person name="Eisen J.A."/>
        </authorList>
    </citation>
    <scope>NUCLEOTIDE SEQUENCE [LARGE SCALE GENOMIC DNA]</scope>
    <source>
        <strain evidence="9">DSM 8271 / FlGlyR</strain>
    </source>
</reference>
<reference evidence="8 9" key="1">
    <citation type="journal article" date="2011" name="Stand. Genomic Sci.">
        <title>Complete genome sequence of Syntrophobotulus glycolicus type strain (FlGlyR).</title>
        <authorList>
            <person name="Han C."/>
            <person name="Mwirichia R."/>
            <person name="Chertkov O."/>
            <person name="Held B."/>
            <person name="Lapidus A."/>
            <person name="Nolan M."/>
            <person name="Lucas S."/>
            <person name="Hammon N."/>
            <person name="Deshpande S."/>
            <person name="Cheng J.F."/>
            <person name="Tapia R."/>
            <person name="Goodwin L."/>
            <person name="Pitluck S."/>
            <person name="Huntemann M."/>
            <person name="Liolios K."/>
            <person name="Ivanova N."/>
            <person name="Pagani I."/>
            <person name="Mavromatis K."/>
            <person name="Ovchinikova G."/>
            <person name="Pati A."/>
            <person name="Chen A."/>
            <person name="Palaniappan K."/>
            <person name="Land M."/>
            <person name="Hauser L."/>
            <person name="Brambilla E.M."/>
            <person name="Rohde M."/>
            <person name="Spring S."/>
            <person name="Sikorski J."/>
            <person name="Goker M."/>
            <person name="Woyke T."/>
            <person name="Bristow J."/>
            <person name="Eisen J.A."/>
            <person name="Markowitz V."/>
            <person name="Hugenholtz P."/>
            <person name="Kyrpides N.C."/>
            <person name="Klenk H.P."/>
            <person name="Detter J.C."/>
        </authorList>
    </citation>
    <scope>NUCLEOTIDE SEQUENCE [LARGE SCALE GENOMIC DNA]</scope>
    <source>
        <strain evidence="9">DSM 8271 / FlGlyR</strain>
    </source>
</reference>
<keyword evidence="2 5" id="KW-0690">Ribosome biogenesis</keyword>
<evidence type="ECO:0000259" key="7">
    <source>
        <dbReference type="Pfam" id="PF24986"/>
    </source>
</evidence>
<keyword evidence="9" id="KW-1185">Reference proteome</keyword>
<evidence type="ECO:0000256" key="2">
    <source>
        <dbReference type="ARBA" id="ARBA00022517"/>
    </source>
</evidence>
<dbReference type="SUPFAM" id="SSF50346">
    <property type="entry name" value="PRC-barrel domain"/>
    <property type="match status" value="1"/>
</dbReference>
<dbReference type="AlphaFoldDB" id="F0SUE1"/>